<accession>A0ABN6UWC8</accession>
<protein>
    <submittedName>
        <fullName evidence="1">Uncharacterized protein</fullName>
    </submittedName>
</protein>
<evidence type="ECO:0000313" key="1">
    <source>
        <dbReference type="EMBL" id="BDU69057.1"/>
    </source>
</evidence>
<reference evidence="2" key="1">
    <citation type="journal article" date="2023" name="Int. J. Syst. Evol. Microbiol.">
        <title>Mesoterricola silvestris gen. nov., sp. nov., Mesoterricola sediminis sp. nov., Geothrix oryzae sp. nov., Geothrix edaphica sp. nov., Geothrix rubra sp. nov., and Geothrix limicola sp. nov., six novel members of Acidobacteriota isolated from soils.</title>
        <authorList>
            <person name="Itoh H."/>
            <person name="Sugisawa Y."/>
            <person name="Mise K."/>
            <person name="Xu Z."/>
            <person name="Kuniyasu M."/>
            <person name="Ushijima N."/>
            <person name="Kawano K."/>
            <person name="Kobayashi E."/>
            <person name="Shiratori Y."/>
            <person name="Masuda Y."/>
            <person name="Senoo K."/>
        </authorList>
    </citation>
    <scope>NUCLEOTIDE SEQUENCE [LARGE SCALE GENOMIC DNA]</scope>
    <source>
        <strain evidence="2">Red222</strain>
    </source>
</reference>
<sequence>MNPGRACQTGGMSDDRLYLIDTFAFLFSASAARMRETSPLNREMNRG</sequence>
<keyword evidence="2" id="KW-1185">Reference proteome</keyword>
<dbReference type="Proteomes" id="UP001242010">
    <property type="component" value="Chromosome"/>
</dbReference>
<dbReference type="EMBL" id="AP027079">
    <property type="protein sequence ID" value="BDU69057.1"/>
    <property type="molecule type" value="Genomic_DNA"/>
</dbReference>
<organism evidence="1 2">
    <name type="scientific">Geothrix oryzae</name>
    <dbReference type="NCBI Taxonomy" id="2927975"/>
    <lineage>
        <taxon>Bacteria</taxon>
        <taxon>Pseudomonadati</taxon>
        <taxon>Acidobacteriota</taxon>
        <taxon>Holophagae</taxon>
        <taxon>Holophagales</taxon>
        <taxon>Holophagaceae</taxon>
        <taxon>Geothrix</taxon>
    </lineage>
</organism>
<gene>
    <name evidence="1" type="ORF">GETHOR_11580</name>
</gene>
<proteinExistence type="predicted"/>
<evidence type="ECO:0000313" key="2">
    <source>
        <dbReference type="Proteomes" id="UP001242010"/>
    </source>
</evidence>
<name>A0ABN6UWC8_9BACT</name>